<evidence type="ECO:0000313" key="3">
    <source>
        <dbReference type="Proteomes" id="UP000503117"/>
    </source>
</evidence>
<dbReference type="EMBL" id="CP051684">
    <property type="protein sequence ID" value="QJD91807.1"/>
    <property type="molecule type" value="Genomic_DNA"/>
</dbReference>
<keyword evidence="1" id="KW-0812">Transmembrane</keyword>
<dbReference type="RefSeq" id="WP_169113124.1">
    <property type="nucleotide sequence ID" value="NZ_CP051684.1"/>
</dbReference>
<evidence type="ECO:0000256" key="1">
    <source>
        <dbReference type="SAM" id="Phobius"/>
    </source>
</evidence>
<name>A0ABX6MBU8_9BURK</name>
<proteinExistence type="predicted"/>
<keyword evidence="1" id="KW-0472">Membrane</keyword>
<reference evidence="2 3" key="1">
    <citation type="submission" date="2020-04" db="EMBL/GenBank/DDBJ databases">
        <title>Genome sequencing of novel species.</title>
        <authorList>
            <person name="Heo J."/>
            <person name="Kim S.-J."/>
            <person name="Kim J.-S."/>
            <person name="Hong S.-B."/>
            <person name="Kwon S.-W."/>
        </authorList>
    </citation>
    <scope>NUCLEOTIDE SEQUENCE [LARGE SCALE GENOMIC DNA]</scope>
    <source>
        <strain evidence="2 3">AF9R3</strain>
    </source>
</reference>
<organism evidence="2 3">
    <name type="scientific">Duganella dendranthematis</name>
    <dbReference type="NCBI Taxonomy" id="2728021"/>
    <lineage>
        <taxon>Bacteria</taxon>
        <taxon>Pseudomonadati</taxon>
        <taxon>Pseudomonadota</taxon>
        <taxon>Betaproteobacteria</taxon>
        <taxon>Burkholderiales</taxon>
        <taxon>Oxalobacteraceae</taxon>
        <taxon>Telluria group</taxon>
        <taxon>Duganella</taxon>
    </lineage>
</organism>
<gene>
    <name evidence="2" type="ORF">HH213_17955</name>
</gene>
<evidence type="ECO:0000313" key="2">
    <source>
        <dbReference type="EMBL" id="QJD91807.1"/>
    </source>
</evidence>
<feature type="transmembrane region" description="Helical" evidence="1">
    <location>
        <begin position="429"/>
        <end position="454"/>
    </location>
</feature>
<feature type="transmembrane region" description="Helical" evidence="1">
    <location>
        <begin position="396"/>
        <end position="417"/>
    </location>
</feature>
<feature type="transmembrane region" description="Helical" evidence="1">
    <location>
        <begin position="369"/>
        <end position="390"/>
    </location>
</feature>
<dbReference type="Proteomes" id="UP000503117">
    <property type="component" value="Chromosome"/>
</dbReference>
<evidence type="ECO:0008006" key="4">
    <source>
        <dbReference type="Google" id="ProtNLM"/>
    </source>
</evidence>
<keyword evidence="1" id="KW-1133">Transmembrane helix</keyword>
<sequence length="776" mass="80188">MANNFQITITAIDRATAVVRRINAGMARITQPITNIRRAAGALSKELGFDKVGAAVGGAVKSVRQLGGQLMSLLGPLGIIAGGGTLAGIAALATEWGRMGSEISRSASMLDMSAGKLQALRGAGALAGVGAHELESGLKSLGDTMEDALYGRNQQALVVLNRLGVGIHKTKDGSIDAARGFRDLAGAIAATKNVQVQGLIARTFGLEAALPLLRKGPQAIEEYERKVASLGGVMGGEALAAAVKFKESLSFLDIAVQGVRNTIGEKLQPVIGPLIEQLTAWVAANRELISTKVAEFVQGVADWISRLDFKAIGEQVRQFCSDIETLVDKFGGWQNAAGAVVLAMNAGLLAGVIDLGLSIGKLAVVSVPVLIRGFGLLAAATDASLVPAIVRGLTNAALYTATLAEMAAGIPVVGSLLGGLSMGFASVGAAIAATPVGWLIAGAVAVAASVYAIYKNWDNITAYFSEKFAGIKAAFQKNWLNGIVKALWEFNPVKILADAMNGLSKWLFDFDLYDAGKSLINRLIGGVKSVATMLPKSVLKFLGIEGWANAPVQVSAAVAPATVAKTSAPVPPSGVIKTPAPGAPTVQTSAQQAAAPLGVRNNNPGNLRQWGDMPRDAKGYAMFPTPQAGLDAAIKNLRAQQQVHGLSTIEGIISKWAPPSENNTGAYISDVVKRTGFGAKQRLNLDDPATVAPLISSIIKHEGNGAAYSEEMINKAVAAQLGSARDNAPQSGGPQQVEMSLTLHGLPAGVTASAQTKGGQTTPVRVAYSMPTGITP</sequence>
<accession>A0ABX6MBU8</accession>
<feature type="transmembrane region" description="Helical" evidence="1">
    <location>
        <begin position="336"/>
        <end position="357"/>
    </location>
</feature>
<protein>
    <recommendedName>
        <fullName evidence="4">Phage tail tape measure protein</fullName>
    </recommendedName>
</protein>
<keyword evidence="3" id="KW-1185">Reference proteome</keyword>